<evidence type="ECO:0000256" key="3">
    <source>
        <dbReference type="ARBA" id="ARBA00023295"/>
    </source>
</evidence>
<evidence type="ECO:0000259" key="6">
    <source>
        <dbReference type="Pfam" id="PF17851"/>
    </source>
</evidence>
<evidence type="ECO:0000313" key="7">
    <source>
        <dbReference type="EMBL" id="KAK3901710.1"/>
    </source>
</evidence>
<dbReference type="Gene3D" id="2.60.120.200">
    <property type="match status" value="1"/>
</dbReference>
<dbReference type="Pfam" id="PF17851">
    <property type="entry name" value="GH43_C2"/>
    <property type="match status" value="1"/>
</dbReference>
<evidence type="ECO:0000256" key="2">
    <source>
        <dbReference type="ARBA" id="ARBA00022801"/>
    </source>
</evidence>
<dbReference type="InterPro" id="IPR006710">
    <property type="entry name" value="Glyco_hydro_43"/>
</dbReference>
<dbReference type="PANTHER" id="PTHR42812:SF15">
    <property type="entry name" value="HYDROLASE, PUTATIVE (AFU_ORTHOLOGUE AFUA_2G00930)-RELATED"/>
    <property type="match status" value="1"/>
</dbReference>
<proteinExistence type="inferred from homology"/>
<keyword evidence="2 4" id="KW-0378">Hydrolase</keyword>
<dbReference type="SUPFAM" id="SSF75005">
    <property type="entry name" value="Arabinanase/levansucrase/invertase"/>
    <property type="match status" value="1"/>
</dbReference>
<evidence type="ECO:0000256" key="4">
    <source>
        <dbReference type="RuleBase" id="RU361187"/>
    </source>
</evidence>
<dbReference type="InterPro" id="IPR041542">
    <property type="entry name" value="GH43_C2"/>
</dbReference>
<keyword evidence="3 4" id="KW-0326">Glycosidase</keyword>
<dbReference type="EMBL" id="MU855560">
    <property type="protein sequence ID" value="KAK3901710.1"/>
    <property type="molecule type" value="Genomic_DNA"/>
</dbReference>
<dbReference type="Gene3D" id="2.115.10.20">
    <property type="entry name" value="Glycosyl hydrolase domain, family 43"/>
    <property type="match status" value="1"/>
</dbReference>
<protein>
    <submittedName>
        <fullName evidence="7">Arabinoxylan hydrolase</fullName>
    </submittedName>
</protein>
<keyword evidence="5" id="KW-0732">Signal</keyword>
<reference evidence="7" key="2">
    <citation type="submission" date="2023-05" db="EMBL/GenBank/DDBJ databases">
        <authorList>
            <consortium name="Lawrence Berkeley National Laboratory"/>
            <person name="Steindorff A."/>
            <person name="Hensen N."/>
            <person name="Bonometti L."/>
            <person name="Westerberg I."/>
            <person name="Brannstrom I.O."/>
            <person name="Guillou S."/>
            <person name="Cros-Aarteil S."/>
            <person name="Calhoun S."/>
            <person name="Haridas S."/>
            <person name="Kuo A."/>
            <person name="Mondo S."/>
            <person name="Pangilinan J."/>
            <person name="Riley R."/>
            <person name="Labutti K."/>
            <person name="Andreopoulos B."/>
            <person name="Lipzen A."/>
            <person name="Chen C."/>
            <person name="Yanf M."/>
            <person name="Daum C."/>
            <person name="Ng V."/>
            <person name="Clum A."/>
            <person name="Ohm R."/>
            <person name="Martin F."/>
            <person name="Silar P."/>
            <person name="Natvig D."/>
            <person name="Lalanne C."/>
            <person name="Gautier V."/>
            <person name="Ament-Velasquez S.L."/>
            <person name="Kruys A."/>
            <person name="Hutchinson M.I."/>
            <person name="Powell A.J."/>
            <person name="Barry K."/>
            <person name="Miller A.N."/>
            <person name="Grigoriev I.V."/>
            <person name="Debuchy R."/>
            <person name="Gladieux P."/>
            <person name="Thoren M.H."/>
            <person name="Johannesson H."/>
        </authorList>
    </citation>
    <scope>NUCLEOTIDE SEQUENCE</scope>
    <source>
        <strain evidence="7">CBS 103.79</strain>
    </source>
</reference>
<feature type="chain" id="PRO_5042971808" evidence="5">
    <location>
        <begin position="18"/>
        <end position="555"/>
    </location>
</feature>
<sequence>MGLSLLPLLSFFAATTASPSCPITPRATTFTNPVLWEDYPDLDVFRVGSVFYYSSSTFAFSPGAPVLKSYDLVNWAPVTHSVPSLATFGSQYNLPSAPPAAYVKGIWASTLRYRTSTDTFHWYGCISGGATHIFTAANTSAGAHSGEVTAPWSWTTHPPITGTCYYDAGLLVDNDPAETMYIAYGNPTINVAQLSPSGLSQVLTKPVYTPPSGTTIEGSRFYKRNGAYYILVTRPADAEYVLKSTTNSPFGPYESRVLVSRISGPLANAGFSHQGGLVDTADGRWFYVAFMDAYPGGRIPVIAPVKWDAAGWPTVVTDAQGGWGKTYDMPVLTDKKLVEEGSVGVDEFKGDGLSHHWEWNHNPDGGKWGLLEGQDGGLVLKTATVTGDLFAARNTLTRRIAGPKSRGTFRLDVSGMGDGDRAGAVLFRDRAGYIGVWKQGGEVKVVFVNDLRLTEGTWTTASTGTMAATGPVVTNTKDIWLRIEADITPAFNTNTERTTTFSYSVDGKTFVKLGQPFAMTNSWRFFSGYRFGVFNFATKQLGGEVRVKSFQREMI</sequence>
<dbReference type="InterPro" id="IPR051795">
    <property type="entry name" value="Glycosyl_Hydrlase_43"/>
</dbReference>
<dbReference type="CDD" id="cd09001">
    <property type="entry name" value="GH43_FsAxh1-like"/>
    <property type="match status" value="1"/>
</dbReference>
<dbReference type="GO" id="GO:0005975">
    <property type="term" value="P:carbohydrate metabolic process"/>
    <property type="evidence" value="ECO:0007669"/>
    <property type="project" value="InterPro"/>
</dbReference>
<name>A0AAN6MJI1_9PEZI</name>
<gene>
    <name evidence="7" type="ORF">C8A05DRAFT_34598</name>
</gene>
<organism evidence="7 8">
    <name type="scientific">Staphylotrichum tortipilum</name>
    <dbReference type="NCBI Taxonomy" id="2831512"/>
    <lineage>
        <taxon>Eukaryota</taxon>
        <taxon>Fungi</taxon>
        <taxon>Dikarya</taxon>
        <taxon>Ascomycota</taxon>
        <taxon>Pezizomycotina</taxon>
        <taxon>Sordariomycetes</taxon>
        <taxon>Sordariomycetidae</taxon>
        <taxon>Sordariales</taxon>
        <taxon>Chaetomiaceae</taxon>
        <taxon>Staphylotrichum</taxon>
    </lineage>
</organism>
<dbReference type="AlphaFoldDB" id="A0AAN6MJI1"/>
<dbReference type="InterPro" id="IPR023296">
    <property type="entry name" value="Glyco_hydro_beta-prop_sf"/>
</dbReference>
<feature type="domain" description="Beta-xylosidase C-terminal Concanavalin A-like" evidence="6">
    <location>
        <begin position="346"/>
        <end position="551"/>
    </location>
</feature>
<keyword evidence="8" id="KW-1185">Reference proteome</keyword>
<evidence type="ECO:0000256" key="1">
    <source>
        <dbReference type="ARBA" id="ARBA00009865"/>
    </source>
</evidence>
<dbReference type="InterPro" id="IPR013320">
    <property type="entry name" value="ConA-like_dom_sf"/>
</dbReference>
<evidence type="ECO:0000313" key="8">
    <source>
        <dbReference type="Proteomes" id="UP001303889"/>
    </source>
</evidence>
<reference evidence="7" key="1">
    <citation type="journal article" date="2023" name="Mol. Phylogenet. Evol.">
        <title>Genome-scale phylogeny and comparative genomics of the fungal order Sordariales.</title>
        <authorList>
            <person name="Hensen N."/>
            <person name="Bonometti L."/>
            <person name="Westerberg I."/>
            <person name="Brannstrom I.O."/>
            <person name="Guillou S."/>
            <person name="Cros-Aarteil S."/>
            <person name="Calhoun S."/>
            <person name="Haridas S."/>
            <person name="Kuo A."/>
            <person name="Mondo S."/>
            <person name="Pangilinan J."/>
            <person name="Riley R."/>
            <person name="LaButti K."/>
            <person name="Andreopoulos B."/>
            <person name="Lipzen A."/>
            <person name="Chen C."/>
            <person name="Yan M."/>
            <person name="Daum C."/>
            <person name="Ng V."/>
            <person name="Clum A."/>
            <person name="Steindorff A."/>
            <person name="Ohm R.A."/>
            <person name="Martin F."/>
            <person name="Silar P."/>
            <person name="Natvig D.O."/>
            <person name="Lalanne C."/>
            <person name="Gautier V."/>
            <person name="Ament-Velasquez S.L."/>
            <person name="Kruys A."/>
            <person name="Hutchinson M.I."/>
            <person name="Powell A.J."/>
            <person name="Barry K."/>
            <person name="Miller A.N."/>
            <person name="Grigoriev I.V."/>
            <person name="Debuchy R."/>
            <person name="Gladieux P."/>
            <person name="Hiltunen Thoren M."/>
            <person name="Johannesson H."/>
        </authorList>
    </citation>
    <scope>NUCLEOTIDE SEQUENCE</scope>
    <source>
        <strain evidence="7">CBS 103.79</strain>
    </source>
</reference>
<dbReference type="PANTHER" id="PTHR42812">
    <property type="entry name" value="BETA-XYLOSIDASE"/>
    <property type="match status" value="1"/>
</dbReference>
<accession>A0AAN6MJI1</accession>
<dbReference type="GO" id="GO:0004553">
    <property type="term" value="F:hydrolase activity, hydrolyzing O-glycosyl compounds"/>
    <property type="evidence" value="ECO:0007669"/>
    <property type="project" value="InterPro"/>
</dbReference>
<dbReference type="Pfam" id="PF04616">
    <property type="entry name" value="Glyco_hydro_43"/>
    <property type="match status" value="1"/>
</dbReference>
<comment type="caution">
    <text evidence="7">The sequence shown here is derived from an EMBL/GenBank/DDBJ whole genome shotgun (WGS) entry which is preliminary data.</text>
</comment>
<dbReference type="Proteomes" id="UP001303889">
    <property type="component" value="Unassembled WGS sequence"/>
</dbReference>
<evidence type="ECO:0000256" key="5">
    <source>
        <dbReference type="SAM" id="SignalP"/>
    </source>
</evidence>
<comment type="similarity">
    <text evidence="1 4">Belongs to the glycosyl hydrolase 43 family.</text>
</comment>
<dbReference type="SUPFAM" id="SSF49899">
    <property type="entry name" value="Concanavalin A-like lectins/glucanases"/>
    <property type="match status" value="1"/>
</dbReference>
<feature type="signal peptide" evidence="5">
    <location>
        <begin position="1"/>
        <end position="17"/>
    </location>
</feature>